<dbReference type="PIRSF" id="PIRSF009320">
    <property type="entry name" value="Nuc_binding_HP_1000"/>
    <property type="match status" value="1"/>
</dbReference>
<organism evidence="2 3">
    <name type="scientific">Parascardovia denticolens DSM 10105 = JCM 12538</name>
    <dbReference type="NCBI Taxonomy" id="864564"/>
    <lineage>
        <taxon>Bacteria</taxon>
        <taxon>Bacillati</taxon>
        <taxon>Actinomycetota</taxon>
        <taxon>Actinomycetes</taxon>
        <taxon>Bifidobacteriales</taxon>
        <taxon>Bifidobacteriaceae</taxon>
        <taxon>Parascardovia</taxon>
    </lineage>
</organism>
<dbReference type="KEGG" id="pdo:PSDT_0156"/>
<name>E6K254_PARDN</name>
<proteinExistence type="predicted"/>
<reference evidence="2 3" key="1">
    <citation type="submission" date="2010-12" db="EMBL/GenBank/DDBJ databases">
        <authorList>
            <person name="Muzny D."/>
            <person name="Qin X."/>
            <person name="Buhay C."/>
            <person name="Dugan-Rocha S."/>
            <person name="Ding Y."/>
            <person name="Chen G."/>
            <person name="Hawes A."/>
            <person name="Holder M."/>
            <person name="Jhangiani S."/>
            <person name="Johnson A."/>
            <person name="Khan Z."/>
            <person name="Li Z."/>
            <person name="Liu W."/>
            <person name="Liu X."/>
            <person name="Perez L."/>
            <person name="Shen H."/>
            <person name="Wang Q."/>
            <person name="Watt J."/>
            <person name="Xi L."/>
            <person name="Xin Y."/>
            <person name="Zhou J."/>
            <person name="Deng J."/>
            <person name="Jiang H."/>
            <person name="Liu Y."/>
            <person name="Qu J."/>
            <person name="Song X.-Z."/>
            <person name="Zhang L."/>
            <person name="Villasana D."/>
            <person name="Johnson A."/>
            <person name="Liu J."/>
            <person name="Liyanage D."/>
            <person name="Lorensuhewa L."/>
            <person name="Robinson T."/>
            <person name="Song A."/>
            <person name="Song B.-B."/>
            <person name="Dinh H."/>
            <person name="Thornton R."/>
            <person name="Coyle M."/>
            <person name="Francisco L."/>
            <person name="Jackson L."/>
            <person name="Javaid M."/>
            <person name="Korchina V."/>
            <person name="Kovar C."/>
            <person name="Mata R."/>
            <person name="Mathew T."/>
            <person name="Ngo R."/>
            <person name="Nguyen L."/>
            <person name="Nguyen N."/>
            <person name="Okwuonu G."/>
            <person name="Ongeri F."/>
            <person name="Pham C."/>
            <person name="Simmons D."/>
            <person name="Wilczek-Boney K."/>
            <person name="Hale W."/>
            <person name="Jakkamsetti A."/>
            <person name="Pham P."/>
            <person name="Ruth R."/>
            <person name="San Lucas F."/>
            <person name="Warren J."/>
            <person name="Zhang J."/>
            <person name="Zhao Z."/>
            <person name="Zhou C."/>
            <person name="Zhu D."/>
            <person name="Lee S."/>
            <person name="Bess C."/>
            <person name="Blankenburg K."/>
            <person name="Forbes L."/>
            <person name="Fu Q."/>
            <person name="Gubbala S."/>
            <person name="Hirani K."/>
            <person name="Jayaseelan J.C."/>
            <person name="Lara F."/>
            <person name="Munidasa M."/>
            <person name="Palculict T."/>
            <person name="Patil S."/>
            <person name="Pu L.-L."/>
            <person name="Saada N."/>
            <person name="Tang L."/>
            <person name="Weissenberger G."/>
            <person name="Zhu Y."/>
            <person name="Hemphill L."/>
            <person name="Shang Y."/>
            <person name="Youmans B."/>
            <person name="Ayvaz T."/>
            <person name="Ross M."/>
            <person name="Santibanez J."/>
            <person name="Aqrawi P."/>
            <person name="Gross S."/>
            <person name="Joshi V."/>
            <person name="Fowler G."/>
            <person name="Nazareth L."/>
            <person name="Reid J."/>
            <person name="Worley K."/>
            <person name="Petrosino J."/>
            <person name="Highlander S."/>
            <person name="Gibbs R."/>
        </authorList>
    </citation>
    <scope>NUCLEOTIDE SEQUENCE [LARGE SCALE GENOMIC DNA]</scope>
    <source>
        <strain evidence="2 3">DSM 10105</strain>
    </source>
</reference>
<comment type="caution">
    <text evidence="2">The sequence shown here is derived from an EMBL/GenBank/DDBJ whole genome shotgun (WGS) entry which is preliminary data.</text>
</comment>
<dbReference type="AlphaFoldDB" id="E6K254"/>
<feature type="domain" description="CobQ/CobB/MinD/ParA nucleotide binding" evidence="1">
    <location>
        <begin position="3"/>
        <end position="168"/>
    </location>
</feature>
<keyword evidence="3" id="KW-1185">Reference proteome</keyword>
<protein>
    <submittedName>
        <fullName evidence="2">CobQ/CobB/MinD/ParA nucleotide binding domain protein</fullName>
    </submittedName>
</protein>
<dbReference type="HOGENOM" id="CLU_037612_5_1_11"/>
<evidence type="ECO:0000313" key="3">
    <source>
        <dbReference type="Proteomes" id="UP000004946"/>
    </source>
</evidence>
<dbReference type="PATRIC" id="fig|864564.6.peg.172"/>
<dbReference type="RefSeq" id="WP_006289506.1">
    <property type="nucleotide sequence ID" value="NZ_AP012333.1"/>
</dbReference>
<sequence length="195" mass="21326">MRITIANAKGGVGKTTSAIYLAQAASLRGHRAVVLDADPQGSASQWADLAAQENQPLDFNVLPANPATLKRPRTTRAIEIVDSAPTGPGLQAALETADFTIIPCSDSPLDVQQAWATLETLKAPAAILLVRVEPATRAMKAVLDAFTQWKTPIFDSRIRKRQDIKTSMGHKPTKLWEYAQAWQEMEQTIDPRKEV</sequence>
<dbReference type="EMBL" id="AEON01000002">
    <property type="protein sequence ID" value="EFT82842.1"/>
    <property type="molecule type" value="Genomic_DNA"/>
</dbReference>
<accession>E6K254</accession>
<dbReference type="Gene3D" id="3.40.50.300">
    <property type="entry name" value="P-loop containing nucleotide triphosphate hydrolases"/>
    <property type="match status" value="1"/>
</dbReference>
<dbReference type="Proteomes" id="UP000004946">
    <property type="component" value="Chromosome"/>
</dbReference>
<dbReference type="SUPFAM" id="SSF52540">
    <property type="entry name" value="P-loop containing nucleoside triphosphate hydrolases"/>
    <property type="match status" value="1"/>
</dbReference>
<dbReference type="CDD" id="cd02042">
    <property type="entry name" value="ParAB_family"/>
    <property type="match status" value="1"/>
</dbReference>
<dbReference type="eggNOG" id="COG1192">
    <property type="taxonomic scope" value="Bacteria"/>
</dbReference>
<dbReference type="PANTHER" id="PTHR13696:SF96">
    <property type="entry name" value="COBQ_COBB_MIND_PARA NUCLEOTIDE BINDING DOMAIN-CONTAINING PROTEIN"/>
    <property type="match status" value="1"/>
</dbReference>
<evidence type="ECO:0000259" key="1">
    <source>
        <dbReference type="Pfam" id="PF01656"/>
    </source>
</evidence>
<dbReference type="Pfam" id="PF01656">
    <property type="entry name" value="CbiA"/>
    <property type="match status" value="1"/>
</dbReference>
<evidence type="ECO:0000313" key="2">
    <source>
        <dbReference type="EMBL" id="EFT82842.1"/>
    </source>
</evidence>
<dbReference type="InterPro" id="IPR050678">
    <property type="entry name" value="DNA_Partitioning_ATPase"/>
</dbReference>
<gene>
    <name evidence="2" type="ORF">HMPREF0620_1527</name>
</gene>
<dbReference type="PANTHER" id="PTHR13696">
    <property type="entry name" value="P-LOOP CONTAINING NUCLEOSIDE TRIPHOSPHATE HYDROLASE"/>
    <property type="match status" value="1"/>
</dbReference>
<dbReference type="InterPro" id="IPR002586">
    <property type="entry name" value="CobQ/CobB/MinD/ParA_Nub-bd_dom"/>
</dbReference>
<dbReference type="InterPro" id="IPR027417">
    <property type="entry name" value="P-loop_NTPase"/>
</dbReference>